<dbReference type="Gene3D" id="3.40.50.150">
    <property type="entry name" value="Vaccinia Virus protein VP39"/>
    <property type="match status" value="1"/>
</dbReference>
<dbReference type="InterPro" id="IPR029063">
    <property type="entry name" value="SAM-dependent_MTases_sf"/>
</dbReference>
<dbReference type="OrthoDB" id="9805171at2"/>
<dbReference type="SUPFAM" id="SSF53335">
    <property type="entry name" value="S-adenosyl-L-methionine-dependent methyltransferases"/>
    <property type="match status" value="1"/>
</dbReference>
<accession>E1ICV9</accession>
<evidence type="ECO:0000313" key="3">
    <source>
        <dbReference type="Proteomes" id="UP000054010"/>
    </source>
</evidence>
<gene>
    <name evidence="2" type="ORF">OSCT_1153</name>
</gene>
<proteinExistence type="predicted"/>
<feature type="domain" description="Methyltransferase type 11" evidence="1">
    <location>
        <begin position="50"/>
        <end position="95"/>
    </location>
</feature>
<dbReference type="eggNOG" id="COG2226">
    <property type="taxonomic scope" value="Bacteria"/>
</dbReference>
<keyword evidence="3" id="KW-1185">Reference proteome</keyword>
<sequence length="232" mass="26686">MKQKLNPPATGLVLEIGSGDNPNPRSNVLVDRFLGSDNRERGGDLVVDRPFVVADAHQLPFKDGAFAYAICSHILEHMDDPVQFANELQRTCKAGYIQSPSEIAERLFHWSFHRWYVNLVGETLVLHPKEPAEPFGELFDYMYEYNPAYYFFQRSMPDLFWVEREWQTGNLKVEVREDSPLPLRDPEALRALVAARHSTPKLIGLFFAALVARTLRSGPRKVLRRLLKRSYV</sequence>
<keyword evidence="2" id="KW-0489">Methyltransferase</keyword>
<dbReference type="GO" id="GO:0032259">
    <property type="term" value="P:methylation"/>
    <property type="evidence" value="ECO:0007669"/>
    <property type="project" value="UniProtKB-KW"/>
</dbReference>
<dbReference type="Proteomes" id="UP000054010">
    <property type="component" value="Unassembled WGS sequence"/>
</dbReference>
<evidence type="ECO:0000313" key="2">
    <source>
        <dbReference type="EMBL" id="EFO80990.1"/>
    </source>
</evidence>
<dbReference type="AlphaFoldDB" id="E1ICV9"/>
<dbReference type="Pfam" id="PF08241">
    <property type="entry name" value="Methyltransf_11"/>
    <property type="match status" value="1"/>
</dbReference>
<dbReference type="GO" id="GO:0008757">
    <property type="term" value="F:S-adenosylmethionine-dependent methyltransferase activity"/>
    <property type="evidence" value="ECO:0007669"/>
    <property type="project" value="InterPro"/>
</dbReference>
<name>E1ICV9_9CHLR</name>
<evidence type="ECO:0000259" key="1">
    <source>
        <dbReference type="Pfam" id="PF08241"/>
    </source>
</evidence>
<dbReference type="EMBL" id="ADVR01000031">
    <property type="protein sequence ID" value="EFO80990.1"/>
    <property type="molecule type" value="Genomic_DNA"/>
</dbReference>
<organism evidence="2 3">
    <name type="scientific">Oscillochloris trichoides DG-6</name>
    <dbReference type="NCBI Taxonomy" id="765420"/>
    <lineage>
        <taxon>Bacteria</taxon>
        <taxon>Bacillati</taxon>
        <taxon>Chloroflexota</taxon>
        <taxon>Chloroflexia</taxon>
        <taxon>Chloroflexales</taxon>
        <taxon>Chloroflexineae</taxon>
        <taxon>Oscillochloridaceae</taxon>
        <taxon>Oscillochloris</taxon>
    </lineage>
</organism>
<dbReference type="STRING" id="765420.OSCT_1153"/>
<protein>
    <submittedName>
        <fullName evidence="2">Methyltransferase type 11</fullName>
    </submittedName>
</protein>
<dbReference type="HOGENOM" id="CLU_1193913_0_0_0"/>
<dbReference type="InterPro" id="IPR013216">
    <property type="entry name" value="Methyltransf_11"/>
</dbReference>
<reference evidence="2 3" key="1">
    <citation type="journal article" date="2011" name="J. Bacteriol.">
        <title>Draft genome sequence of the anoxygenic filamentous phototrophic bacterium Oscillochloris trichoides subsp. DG-6.</title>
        <authorList>
            <person name="Kuznetsov B.B."/>
            <person name="Ivanovsky R.N."/>
            <person name="Keppen O.I."/>
            <person name="Sukhacheva M.V."/>
            <person name="Bumazhkin B.K."/>
            <person name="Patutina E.O."/>
            <person name="Beletsky A.V."/>
            <person name="Mardanov A.V."/>
            <person name="Baslerov R.V."/>
            <person name="Panteleeva A.N."/>
            <person name="Kolganova T.V."/>
            <person name="Ravin N.V."/>
            <person name="Skryabin K.G."/>
        </authorList>
    </citation>
    <scope>NUCLEOTIDE SEQUENCE [LARGE SCALE GENOMIC DNA]</scope>
    <source>
        <strain evidence="2 3">DG-6</strain>
    </source>
</reference>
<keyword evidence="2" id="KW-0808">Transferase</keyword>
<comment type="caution">
    <text evidence="2">The sequence shown here is derived from an EMBL/GenBank/DDBJ whole genome shotgun (WGS) entry which is preliminary data.</text>
</comment>